<dbReference type="EMBL" id="LPUY01000042">
    <property type="protein sequence ID" value="KUP93745.1"/>
    <property type="molecule type" value="Genomic_DNA"/>
</dbReference>
<dbReference type="PANTHER" id="PTHR30543">
    <property type="entry name" value="CHROMATE REDUCTASE"/>
    <property type="match status" value="1"/>
</dbReference>
<feature type="domain" description="NADPH-dependent FMN reductase-like" evidence="1">
    <location>
        <begin position="4"/>
        <end position="146"/>
    </location>
</feature>
<protein>
    <submittedName>
        <fullName evidence="2">FMN-dependent NADPH-azoreductase</fullName>
        <ecNumber evidence="2">1.7.-.-</ecNumber>
    </submittedName>
</protein>
<dbReference type="Gene3D" id="3.40.50.360">
    <property type="match status" value="1"/>
</dbReference>
<dbReference type="GO" id="GO:0005829">
    <property type="term" value="C:cytosol"/>
    <property type="evidence" value="ECO:0007669"/>
    <property type="project" value="TreeGrafter"/>
</dbReference>
<name>A0A132BZF1_9RHOB</name>
<dbReference type="Proteomes" id="UP000068382">
    <property type="component" value="Unassembled WGS sequence"/>
</dbReference>
<dbReference type="SUPFAM" id="SSF52218">
    <property type="entry name" value="Flavoproteins"/>
    <property type="match status" value="1"/>
</dbReference>
<comment type="caution">
    <text evidence="2">The sequence shown here is derived from an EMBL/GenBank/DDBJ whole genome shotgun (WGS) entry which is preliminary data.</text>
</comment>
<evidence type="ECO:0000259" key="1">
    <source>
        <dbReference type="Pfam" id="PF03358"/>
    </source>
</evidence>
<reference evidence="2 3" key="1">
    <citation type="submission" date="2015-12" db="EMBL/GenBank/DDBJ databases">
        <title>Genome sequence of the marine Rhodobacteraceae strain O3.65, Candidatus Tritonibacter horizontis.</title>
        <authorList>
            <person name="Poehlein A."/>
            <person name="Giebel H.A."/>
            <person name="Voget S."/>
            <person name="Brinkhoff T."/>
        </authorList>
    </citation>
    <scope>NUCLEOTIDE SEQUENCE [LARGE SCALE GENOMIC DNA]</scope>
    <source>
        <strain evidence="2 3">O3.65</strain>
    </source>
</reference>
<sequence length="182" mass="19644">MSDPKLLLISGSLRTEATNRKLTREAARLFGAAEVVEADLRFPLYDGDQEADSGIPEAVQRLTDQIAAADAVVISTPEYNKGPSGVLKNALDWVSRTEGNPWKDKPVAVMSAAAGRAGGERAQMILRSFLVPFRPHVVPGPEVHLAGSREAFDEAGQLTSEQYIKTLTELMTQLRAVATGRS</sequence>
<organism evidence="2 3">
    <name type="scientific">Tritonibacter horizontis</name>
    <dbReference type="NCBI Taxonomy" id="1768241"/>
    <lineage>
        <taxon>Bacteria</taxon>
        <taxon>Pseudomonadati</taxon>
        <taxon>Pseudomonadota</taxon>
        <taxon>Alphaproteobacteria</taxon>
        <taxon>Rhodobacterales</taxon>
        <taxon>Paracoccaceae</taxon>
        <taxon>Tritonibacter</taxon>
    </lineage>
</organism>
<proteinExistence type="predicted"/>
<gene>
    <name evidence="2" type="primary">azr_1</name>
    <name evidence="2" type="ORF">TRIHO_13950</name>
</gene>
<dbReference type="InterPro" id="IPR029039">
    <property type="entry name" value="Flavoprotein-like_sf"/>
</dbReference>
<dbReference type="RefSeq" id="WP_068241631.1">
    <property type="nucleotide sequence ID" value="NZ_LPUY01000042.1"/>
</dbReference>
<dbReference type="PANTHER" id="PTHR30543:SF21">
    <property type="entry name" value="NAD(P)H-DEPENDENT FMN REDUCTASE LOT6"/>
    <property type="match status" value="1"/>
</dbReference>
<accession>A0A132BZF1</accession>
<keyword evidence="3" id="KW-1185">Reference proteome</keyword>
<dbReference type="GO" id="GO:0016491">
    <property type="term" value="F:oxidoreductase activity"/>
    <property type="evidence" value="ECO:0007669"/>
    <property type="project" value="UniProtKB-KW"/>
</dbReference>
<dbReference type="InterPro" id="IPR050712">
    <property type="entry name" value="NAD(P)H-dep_reductase"/>
</dbReference>
<evidence type="ECO:0000313" key="2">
    <source>
        <dbReference type="EMBL" id="KUP93745.1"/>
    </source>
</evidence>
<dbReference type="GO" id="GO:0010181">
    <property type="term" value="F:FMN binding"/>
    <property type="evidence" value="ECO:0007669"/>
    <property type="project" value="TreeGrafter"/>
</dbReference>
<dbReference type="Pfam" id="PF03358">
    <property type="entry name" value="FMN_red"/>
    <property type="match status" value="1"/>
</dbReference>
<dbReference type="AlphaFoldDB" id="A0A132BZF1"/>
<evidence type="ECO:0000313" key="3">
    <source>
        <dbReference type="Proteomes" id="UP000068382"/>
    </source>
</evidence>
<dbReference type="EC" id="1.7.-.-" evidence="2"/>
<dbReference type="PATRIC" id="fig|1768241.3.peg.1464"/>
<dbReference type="OrthoDB" id="9812295at2"/>
<dbReference type="InterPro" id="IPR005025">
    <property type="entry name" value="FMN_Rdtase-like_dom"/>
</dbReference>
<keyword evidence="2" id="KW-0560">Oxidoreductase</keyword>